<dbReference type="AlphaFoldDB" id="A0A9R0YZ75"/>
<evidence type="ECO:0000256" key="7">
    <source>
        <dbReference type="ARBA" id="ARBA00022821"/>
    </source>
</evidence>
<evidence type="ECO:0000313" key="13">
    <source>
        <dbReference type="Proteomes" id="UP000324705"/>
    </source>
</evidence>
<feature type="region of interest" description="Disordered" evidence="10">
    <location>
        <begin position="104"/>
        <end position="129"/>
    </location>
</feature>
<keyword evidence="4" id="KW-0677">Repeat</keyword>
<dbReference type="GO" id="GO:0098542">
    <property type="term" value="P:defense response to other organism"/>
    <property type="evidence" value="ECO:0007669"/>
    <property type="project" value="TreeGrafter"/>
</dbReference>
<evidence type="ECO:0000313" key="12">
    <source>
        <dbReference type="EMBL" id="VAI63595.1"/>
    </source>
</evidence>
<evidence type="ECO:0000256" key="5">
    <source>
        <dbReference type="ARBA" id="ARBA00022741"/>
    </source>
</evidence>
<evidence type="ECO:0000259" key="11">
    <source>
        <dbReference type="PROSITE" id="PS50808"/>
    </source>
</evidence>
<evidence type="ECO:0000256" key="8">
    <source>
        <dbReference type="ARBA" id="ARBA00022833"/>
    </source>
</evidence>
<evidence type="ECO:0000256" key="2">
    <source>
        <dbReference type="ARBA" id="ARBA00022614"/>
    </source>
</evidence>
<dbReference type="InterPro" id="IPR058922">
    <property type="entry name" value="WHD_DRP"/>
</dbReference>
<dbReference type="OMA" id="RQEYANI"/>
<comment type="similarity">
    <text evidence="1">Belongs to the disease resistance NB-LRR family.</text>
</comment>
<dbReference type="Proteomes" id="UP000324705">
    <property type="component" value="Chromosome 6B"/>
</dbReference>
<dbReference type="PROSITE" id="PS50808">
    <property type="entry name" value="ZF_BED"/>
    <property type="match status" value="1"/>
</dbReference>
<keyword evidence="8" id="KW-0862">Zinc</keyword>
<evidence type="ECO:0000256" key="4">
    <source>
        <dbReference type="ARBA" id="ARBA00022737"/>
    </source>
</evidence>
<dbReference type="GO" id="GO:0003677">
    <property type="term" value="F:DNA binding"/>
    <property type="evidence" value="ECO:0007669"/>
    <property type="project" value="InterPro"/>
</dbReference>
<evidence type="ECO:0000256" key="9">
    <source>
        <dbReference type="PROSITE-ProRule" id="PRU00027"/>
    </source>
</evidence>
<dbReference type="Pfam" id="PF18052">
    <property type="entry name" value="Rx_N"/>
    <property type="match status" value="1"/>
</dbReference>
<dbReference type="InterPro" id="IPR027417">
    <property type="entry name" value="P-loop_NTPase"/>
</dbReference>
<sequence>MEAVEDTNLEAAIGWLADTILTNLPPGGKLDSWIRQSGLGNDIEKLKCEVEAVEMTVSAVQGRAARNKPLAKSLALVKELLYDADDVVDELDCYRLQQELQPETLLETDGHGTHQVERSSENADVQSSSNSRLRFEGWIHFEITEFEQNGGPAKARCKHCQKQVMCTTKMGTSVLHNHLKSKGCAKKRGASDPSSSTANAATIPMPVVTGSRKRMRTGQESTHITAPNPNGRWNKDALSERIQDITSQLQGKHGAITRLLKILPSNSVGASSSHCQTTISDPCRRTSGVFHGKVYGRAQERSIKKLIKEHKSTTGVTVLPIVGIGGVGKTALAQLVYNDPALQSLLDHKIWIWVSKDFDEMRLTREMLDCVSQETYDGLCSFTKLQGVLKGHIKSKRVLLILDDVWEVMDDCRWNKLLAPFKSDDGANGNTIILTTRKPSVAKKRGTIGPINLNGLKNDDFWLFFKACAFGDENYEAQANLSDIGQIIAQKLKGNPLAAQTVGVLLKDRLTVDHWSSILMTEDWKSLQHTGGIMSSLKLSYDEMPYLVQQCCSYCSIFPYGYEFHDQELVRLWISQGFVKPDHSSKSLEVVGRYYLTDLVNLGLFEEVERKRSSLGSQTQTCYAMCGLMHDFAMLVSRTECATLDVCNAVKFCQMYTTCPY</sequence>
<keyword evidence="3" id="KW-0479">Metal-binding</keyword>
<feature type="compositionally biased region" description="Basic and acidic residues" evidence="10">
    <location>
        <begin position="108"/>
        <end position="121"/>
    </location>
</feature>
<dbReference type="SUPFAM" id="SSF52540">
    <property type="entry name" value="P-loop containing nucleoside triphosphate hydrolases"/>
    <property type="match status" value="1"/>
</dbReference>
<dbReference type="Gene3D" id="1.10.10.10">
    <property type="entry name" value="Winged helix-like DNA-binding domain superfamily/Winged helix DNA-binding domain"/>
    <property type="match status" value="1"/>
</dbReference>
<dbReference type="Gene3D" id="1.20.5.4130">
    <property type="match status" value="1"/>
</dbReference>
<dbReference type="Pfam" id="PF00931">
    <property type="entry name" value="NB-ARC"/>
    <property type="match status" value="1"/>
</dbReference>
<feature type="domain" description="BED-type" evidence="11">
    <location>
        <begin position="132"/>
        <end position="191"/>
    </location>
</feature>
<dbReference type="GO" id="GO:0008270">
    <property type="term" value="F:zinc ion binding"/>
    <property type="evidence" value="ECO:0007669"/>
    <property type="project" value="UniProtKB-KW"/>
</dbReference>
<evidence type="ECO:0000256" key="6">
    <source>
        <dbReference type="ARBA" id="ARBA00022771"/>
    </source>
</evidence>
<gene>
    <name evidence="12" type="ORF">TRITD_6Bv1G224660</name>
</gene>
<dbReference type="PANTHER" id="PTHR23155:SF1149">
    <property type="entry name" value="OS04G0620950 PROTEIN"/>
    <property type="match status" value="1"/>
</dbReference>
<keyword evidence="5" id="KW-0547">Nucleotide-binding</keyword>
<evidence type="ECO:0000256" key="1">
    <source>
        <dbReference type="ARBA" id="ARBA00008894"/>
    </source>
</evidence>
<dbReference type="InterPro" id="IPR036388">
    <property type="entry name" value="WH-like_DNA-bd_sf"/>
</dbReference>
<dbReference type="InterPro" id="IPR003656">
    <property type="entry name" value="Znf_BED"/>
</dbReference>
<dbReference type="InterPro" id="IPR042197">
    <property type="entry name" value="Apaf_helical"/>
</dbReference>
<dbReference type="PANTHER" id="PTHR23155">
    <property type="entry name" value="DISEASE RESISTANCE PROTEIN RP"/>
    <property type="match status" value="1"/>
</dbReference>
<dbReference type="Gene3D" id="3.40.50.300">
    <property type="entry name" value="P-loop containing nucleotide triphosphate hydrolases"/>
    <property type="match status" value="1"/>
</dbReference>
<dbReference type="InterPro" id="IPR044974">
    <property type="entry name" value="Disease_R_plants"/>
</dbReference>
<dbReference type="GO" id="GO:0043531">
    <property type="term" value="F:ADP binding"/>
    <property type="evidence" value="ECO:0007669"/>
    <property type="project" value="InterPro"/>
</dbReference>
<dbReference type="InterPro" id="IPR002182">
    <property type="entry name" value="NB-ARC"/>
</dbReference>
<keyword evidence="13" id="KW-1185">Reference proteome</keyword>
<dbReference type="InterPro" id="IPR041118">
    <property type="entry name" value="Rx_N"/>
</dbReference>
<dbReference type="PRINTS" id="PR00364">
    <property type="entry name" value="DISEASERSIST"/>
</dbReference>
<keyword evidence="6 9" id="KW-0863">Zinc-finger</keyword>
<name>A0A9R0YZ75_TRITD</name>
<keyword evidence="2" id="KW-0433">Leucine-rich repeat</keyword>
<keyword evidence="7" id="KW-0611">Plant defense</keyword>
<protein>
    <recommendedName>
        <fullName evidence="11">BED-type domain-containing protein</fullName>
    </recommendedName>
</protein>
<reference evidence="12 13" key="1">
    <citation type="submission" date="2017-09" db="EMBL/GenBank/DDBJ databases">
        <authorList>
            <consortium name="International Durum Wheat Genome Sequencing Consortium (IDWGSC)"/>
            <person name="Milanesi L."/>
        </authorList>
    </citation>
    <scope>NUCLEOTIDE SEQUENCE [LARGE SCALE GENOMIC DNA]</scope>
    <source>
        <strain evidence="13">cv. Svevo</strain>
    </source>
</reference>
<organism evidence="12 13">
    <name type="scientific">Triticum turgidum subsp. durum</name>
    <name type="common">Durum wheat</name>
    <name type="synonym">Triticum durum</name>
    <dbReference type="NCBI Taxonomy" id="4567"/>
    <lineage>
        <taxon>Eukaryota</taxon>
        <taxon>Viridiplantae</taxon>
        <taxon>Streptophyta</taxon>
        <taxon>Embryophyta</taxon>
        <taxon>Tracheophyta</taxon>
        <taxon>Spermatophyta</taxon>
        <taxon>Magnoliopsida</taxon>
        <taxon>Liliopsida</taxon>
        <taxon>Poales</taxon>
        <taxon>Poaceae</taxon>
        <taxon>BOP clade</taxon>
        <taxon>Pooideae</taxon>
        <taxon>Triticodae</taxon>
        <taxon>Triticeae</taxon>
        <taxon>Triticinae</taxon>
        <taxon>Triticum</taxon>
    </lineage>
</organism>
<dbReference type="EMBL" id="LT934122">
    <property type="protein sequence ID" value="VAI63595.1"/>
    <property type="molecule type" value="Genomic_DNA"/>
</dbReference>
<evidence type="ECO:0000256" key="10">
    <source>
        <dbReference type="SAM" id="MobiDB-lite"/>
    </source>
</evidence>
<proteinExistence type="inferred from homology"/>
<dbReference type="Gene3D" id="1.10.8.430">
    <property type="entry name" value="Helical domain of apoptotic protease-activating factors"/>
    <property type="match status" value="1"/>
</dbReference>
<dbReference type="Gramene" id="TRITD6Bv1G224660.1">
    <property type="protein sequence ID" value="TRITD6Bv1G224660.1"/>
    <property type="gene ID" value="TRITD6Bv1G224660"/>
</dbReference>
<evidence type="ECO:0000256" key="3">
    <source>
        <dbReference type="ARBA" id="ARBA00022723"/>
    </source>
</evidence>
<dbReference type="Pfam" id="PF23559">
    <property type="entry name" value="WHD_DRP"/>
    <property type="match status" value="1"/>
</dbReference>
<accession>A0A9R0YZ75</accession>